<comment type="caution">
    <text evidence="2">The sequence shown here is derived from an EMBL/GenBank/DDBJ whole genome shotgun (WGS) entry which is preliminary data.</text>
</comment>
<dbReference type="RefSeq" id="XP_049265594.1">
    <property type="nucleotide sequence ID" value="XM_049404662.1"/>
</dbReference>
<gene>
    <name evidence="2" type="ORF">J8A68_001050</name>
</gene>
<feature type="compositionally biased region" description="Polar residues" evidence="1">
    <location>
        <begin position="137"/>
        <end position="151"/>
    </location>
</feature>
<evidence type="ECO:0000313" key="3">
    <source>
        <dbReference type="Proteomes" id="UP000694255"/>
    </source>
</evidence>
<feature type="region of interest" description="Disordered" evidence="1">
    <location>
        <begin position="25"/>
        <end position="69"/>
    </location>
</feature>
<evidence type="ECO:0000313" key="2">
    <source>
        <dbReference type="EMBL" id="KAG7665362.1"/>
    </source>
</evidence>
<feature type="compositionally biased region" description="Basic and acidic residues" evidence="1">
    <location>
        <begin position="41"/>
        <end position="56"/>
    </location>
</feature>
<reference evidence="2 3" key="1">
    <citation type="journal article" date="2021" name="DNA Res.">
        <title>Genome analysis of Candida subhashii reveals its hybrid nature and dual mitochondrial genome conformations.</title>
        <authorList>
            <person name="Mixao V."/>
            <person name="Hegedusova E."/>
            <person name="Saus E."/>
            <person name="Pryszcz L.P."/>
            <person name="Cillingova A."/>
            <person name="Nosek J."/>
            <person name="Gabaldon T."/>
        </authorList>
    </citation>
    <scope>NUCLEOTIDE SEQUENCE [LARGE SCALE GENOMIC DNA]</scope>
    <source>
        <strain evidence="2 3">CBS 10753</strain>
    </source>
</reference>
<feature type="region of interest" description="Disordered" evidence="1">
    <location>
        <begin position="81"/>
        <end position="169"/>
    </location>
</feature>
<keyword evidence="3" id="KW-1185">Reference proteome</keyword>
<protein>
    <submittedName>
        <fullName evidence="2">Uncharacterized protein</fullName>
    </submittedName>
</protein>
<feature type="compositionally biased region" description="Basic residues" evidence="1">
    <location>
        <begin position="91"/>
        <end position="107"/>
    </location>
</feature>
<dbReference type="AlphaFoldDB" id="A0A8J5QV39"/>
<evidence type="ECO:0000256" key="1">
    <source>
        <dbReference type="SAM" id="MobiDB-lite"/>
    </source>
</evidence>
<organism evidence="2 3">
    <name type="scientific">[Candida] subhashii</name>
    <dbReference type="NCBI Taxonomy" id="561895"/>
    <lineage>
        <taxon>Eukaryota</taxon>
        <taxon>Fungi</taxon>
        <taxon>Dikarya</taxon>
        <taxon>Ascomycota</taxon>
        <taxon>Saccharomycotina</taxon>
        <taxon>Pichiomycetes</taxon>
        <taxon>Debaryomycetaceae</taxon>
        <taxon>Spathaspora</taxon>
    </lineage>
</organism>
<accession>A0A8J5QV39</accession>
<dbReference type="Proteomes" id="UP000694255">
    <property type="component" value="Unassembled WGS sequence"/>
</dbReference>
<dbReference type="EMBL" id="JAGSYN010000050">
    <property type="protein sequence ID" value="KAG7665362.1"/>
    <property type="molecule type" value="Genomic_DNA"/>
</dbReference>
<feature type="compositionally biased region" description="Basic residues" evidence="1">
    <location>
        <begin position="158"/>
        <end position="169"/>
    </location>
</feature>
<proteinExistence type="predicted"/>
<feature type="compositionally biased region" description="Basic and acidic residues" evidence="1">
    <location>
        <begin position="112"/>
        <end position="136"/>
    </location>
</feature>
<sequence>MQPGNSHPVGFYYLSYDEQLRFRSEENLPSPTIDLGNSFESLDKTTTEKHETKDSVDESSIPDIDTEDTDLSMQYMNIFASEEITSSKPEKKPKKGGIFHGLFRQKSKANLSKRDQNGHENKSSQESKESNTKDTFDSTSEVSSLTHTVNLQYYVRTPTKKTHKRKTDR</sequence>
<dbReference type="GeneID" id="73467851"/>
<name>A0A8J5QV39_9ASCO</name>